<gene>
    <name evidence="1" type="ORF">EYC84_004830</name>
</gene>
<organism evidence="1 2">
    <name type="scientific">Monilinia fructicola</name>
    <name type="common">Brown rot fungus</name>
    <name type="synonym">Ciboria fructicola</name>
    <dbReference type="NCBI Taxonomy" id="38448"/>
    <lineage>
        <taxon>Eukaryota</taxon>
        <taxon>Fungi</taxon>
        <taxon>Dikarya</taxon>
        <taxon>Ascomycota</taxon>
        <taxon>Pezizomycotina</taxon>
        <taxon>Leotiomycetes</taxon>
        <taxon>Helotiales</taxon>
        <taxon>Sclerotiniaceae</taxon>
        <taxon>Monilinia</taxon>
    </lineage>
</organism>
<reference evidence="1 2" key="1">
    <citation type="submission" date="2019-06" db="EMBL/GenBank/DDBJ databases">
        <title>Genome Sequence of the Brown Rot Fungal Pathogen Monilinia fructicola.</title>
        <authorList>
            <person name="De Miccolis Angelini R.M."/>
            <person name="Landi L."/>
            <person name="Abate D."/>
            <person name="Pollastro S."/>
            <person name="Romanazzi G."/>
            <person name="Faretra F."/>
        </authorList>
    </citation>
    <scope>NUCLEOTIDE SEQUENCE [LARGE SCALE GENOMIC DNA]</scope>
    <source>
        <strain evidence="1 2">Mfrc123</strain>
    </source>
</reference>
<sequence length="75" mass="8968">MFSGKKHRFFGSGARIHMAHLDAFEKLIDPYSIFFLFKRFYFSEAQLFLLSENSKRYHFSICNLQYHSIGITFSF</sequence>
<evidence type="ECO:0000313" key="2">
    <source>
        <dbReference type="Proteomes" id="UP000322873"/>
    </source>
</evidence>
<evidence type="ECO:0000313" key="1">
    <source>
        <dbReference type="EMBL" id="KAA8575718.1"/>
    </source>
</evidence>
<dbReference type="AlphaFoldDB" id="A0A5M9K1N9"/>
<keyword evidence="2" id="KW-1185">Reference proteome</keyword>
<comment type="caution">
    <text evidence="1">The sequence shown here is derived from an EMBL/GenBank/DDBJ whole genome shotgun (WGS) entry which is preliminary data.</text>
</comment>
<name>A0A5M9K1N9_MONFR</name>
<accession>A0A5M9K1N9</accession>
<dbReference type="Proteomes" id="UP000322873">
    <property type="component" value="Unassembled WGS sequence"/>
</dbReference>
<proteinExistence type="predicted"/>
<protein>
    <submittedName>
        <fullName evidence="1">Uncharacterized protein</fullName>
    </submittedName>
</protein>
<dbReference type="EMBL" id="VICG01000002">
    <property type="protein sequence ID" value="KAA8575718.1"/>
    <property type="molecule type" value="Genomic_DNA"/>
</dbReference>